<reference evidence="1 2" key="1">
    <citation type="journal article" date="2014" name="BMC Genomics">
        <title>Genome and secretome analysis of the hemibiotrophic fungal pathogen, Moniliophthora roreri, which causes frosty pod rot disease of cacao: mechanisms of the biotrophic and necrotrophic phases.</title>
        <authorList>
            <person name="Meinhardt L.W."/>
            <person name="Costa G.G.L."/>
            <person name="Thomazella D.P.T."/>
            <person name="Teixeira P.J.P.L."/>
            <person name="Carazzolle M.F."/>
            <person name="Schuster S.C."/>
            <person name="Carlson J.E."/>
            <person name="Guiltinan M.J."/>
            <person name="Mieczkowski P."/>
            <person name="Farmer A."/>
            <person name="Ramaraj T."/>
            <person name="Crozier J."/>
            <person name="Davis R.E."/>
            <person name="Shao J."/>
            <person name="Melnick R.L."/>
            <person name="Pereira G.A.G."/>
            <person name="Bailey B.A."/>
        </authorList>
    </citation>
    <scope>NUCLEOTIDE SEQUENCE [LARGE SCALE GENOMIC DNA]</scope>
    <source>
        <strain evidence="1 2">MCA 2997</strain>
    </source>
</reference>
<gene>
    <name evidence="1" type="ORF">Moror_10609</name>
</gene>
<sequence length="109" mass="11542">MLIITQECPSTPNLGCSCTKSGTVKPLPGQTAPIRLILLLFAFAAVSTVHTSPLMNTSSRNVRPGYVSSRFIRRQDLGGLSIATENAPSNLADAADDASTTARILLEKL</sequence>
<organism evidence="1 2">
    <name type="scientific">Moniliophthora roreri (strain MCA 2997)</name>
    <name type="common">Cocoa frosty pod rot fungus</name>
    <name type="synonym">Crinipellis roreri</name>
    <dbReference type="NCBI Taxonomy" id="1381753"/>
    <lineage>
        <taxon>Eukaryota</taxon>
        <taxon>Fungi</taxon>
        <taxon>Dikarya</taxon>
        <taxon>Basidiomycota</taxon>
        <taxon>Agaricomycotina</taxon>
        <taxon>Agaricomycetes</taxon>
        <taxon>Agaricomycetidae</taxon>
        <taxon>Agaricales</taxon>
        <taxon>Marasmiineae</taxon>
        <taxon>Marasmiaceae</taxon>
        <taxon>Moniliophthora</taxon>
    </lineage>
</organism>
<keyword evidence="2" id="KW-1185">Reference proteome</keyword>
<dbReference type="AlphaFoldDB" id="V2XH12"/>
<proteinExistence type="predicted"/>
<accession>V2XH12</accession>
<dbReference type="HOGENOM" id="CLU_2184623_0_0_1"/>
<comment type="caution">
    <text evidence="1">The sequence shown here is derived from an EMBL/GenBank/DDBJ whole genome shotgun (WGS) entry which is preliminary data.</text>
</comment>
<name>V2XH12_MONRO</name>
<protein>
    <submittedName>
        <fullName evidence="1">Uncharacterized protein</fullName>
    </submittedName>
</protein>
<evidence type="ECO:0000313" key="2">
    <source>
        <dbReference type="Proteomes" id="UP000017559"/>
    </source>
</evidence>
<dbReference type="Proteomes" id="UP000017559">
    <property type="component" value="Unassembled WGS sequence"/>
</dbReference>
<dbReference type="KEGG" id="mrr:Moror_10609"/>
<evidence type="ECO:0000313" key="1">
    <source>
        <dbReference type="EMBL" id="ESK91780.1"/>
    </source>
</evidence>
<dbReference type="EMBL" id="AWSO01000321">
    <property type="protein sequence ID" value="ESK91780.1"/>
    <property type="molecule type" value="Genomic_DNA"/>
</dbReference>